<name>A0A382GZB0_9ZZZZ</name>
<organism evidence="3">
    <name type="scientific">marine metagenome</name>
    <dbReference type="NCBI Taxonomy" id="408172"/>
    <lineage>
        <taxon>unclassified sequences</taxon>
        <taxon>metagenomes</taxon>
        <taxon>ecological metagenomes</taxon>
    </lineage>
</organism>
<feature type="transmembrane region" description="Helical" evidence="1">
    <location>
        <begin position="214"/>
        <end position="234"/>
    </location>
</feature>
<feature type="transmembrane region" description="Helical" evidence="1">
    <location>
        <begin position="114"/>
        <end position="131"/>
    </location>
</feature>
<feature type="transmembrane region" description="Helical" evidence="1">
    <location>
        <begin position="143"/>
        <end position="164"/>
    </location>
</feature>
<dbReference type="GO" id="GO:0016020">
    <property type="term" value="C:membrane"/>
    <property type="evidence" value="ECO:0007669"/>
    <property type="project" value="InterPro"/>
</dbReference>
<feature type="transmembrane region" description="Helical" evidence="1">
    <location>
        <begin position="270"/>
        <end position="286"/>
    </location>
</feature>
<gene>
    <name evidence="3" type="ORF">METZ01_LOCUS233076</name>
</gene>
<feature type="transmembrane region" description="Helical" evidence="1">
    <location>
        <begin position="58"/>
        <end position="79"/>
    </location>
</feature>
<evidence type="ECO:0000259" key="2">
    <source>
        <dbReference type="Pfam" id="PF00892"/>
    </source>
</evidence>
<feature type="domain" description="EamA" evidence="2">
    <location>
        <begin position="151"/>
        <end position="285"/>
    </location>
</feature>
<dbReference type="SUPFAM" id="SSF103481">
    <property type="entry name" value="Multidrug resistance efflux transporter EmrE"/>
    <property type="match status" value="2"/>
</dbReference>
<dbReference type="AlphaFoldDB" id="A0A382GZB0"/>
<keyword evidence="1" id="KW-0472">Membrane</keyword>
<sequence>MIYLFLHVVLLSGFGIFLKDAENRGHRLDPIGLVNYATAFVFSCALASQTNSFTFTPLTLVFGLATGISYAFGFVLVVAGMRLSGIVVTTAVIGLSMILPILFSVIVWNEDPNLWQTLGILISLVALPLLSRTTKSTQDTNRPTWYATPKIGLIVVVLLFLNAGVGRLTMKGFNEMCPIDQKPMYLFFLFIVTTVSYLFICLHKRQLPTILELGYGILIGVCNVLGSGTFIAALDRVDALIAFPVSGSGGMLFTTTVGILVLGERLNKRLAVGVVLAIISLILVNLDF</sequence>
<dbReference type="Gene3D" id="1.10.3730.20">
    <property type="match status" value="1"/>
</dbReference>
<dbReference type="InterPro" id="IPR000620">
    <property type="entry name" value="EamA_dom"/>
</dbReference>
<proteinExistence type="predicted"/>
<protein>
    <recommendedName>
        <fullName evidence="2">EamA domain-containing protein</fullName>
    </recommendedName>
</protein>
<dbReference type="EMBL" id="UINC01058218">
    <property type="protein sequence ID" value="SVB80222.1"/>
    <property type="molecule type" value="Genomic_DNA"/>
</dbReference>
<feature type="transmembrane region" description="Helical" evidence="1">
    <location>
        <begin position="240"/>
        <end position="263"/>
    </location>
</feature>
<keyword evidence="1" id="KW-1133">Transmembrane helix</keyword>
<evidence type="ECO:0000256" key="1">
    <source>
        <dbReference type="SAM" id="Phobius"/>
    </source>
</evidence>
<evidence type="ECO:0000313" key="3">
    <source>
        <dbReference type="EMBL" id="SVB80222.1"/>
    </source>
</evidence>
<accession>A0A382GZB0</accession>
<feature type="transmembrane region" description="Helical" evidence="1">
    <location>
        <begin position="86"/>
        <end position="108"/>
    </location>
</feature>
<feature type="domain" description="EamA" evidence="2">
    <location>
        <begin position="2"/>
        <end position="131"/>
    </location>
</feature>
<dbReference type="Pfam" id="PF00892">
    <property type="entry name" value="EamA"/>
    <property type="match status" value="2"/>
</dbReference>
<keyword evidence="1" id="KW-0812">Transmembrane</keyword>
<feature type="transmembrane region" description="Helical" evidence="1">
    <location>
        <begin position="184"/>
        <end position="202"/>
    </location>
</feature>
<dbReference type="InterPro" id="IPR037185">
    <property type="entry name" value="EmrE-like"/>
</dbReference>
<reference evidence="3" key="1">
    <citation type="submission" date="2018-05" db="EMBL/GenBank/DDBJ databases">
        <authorList>
            <person name="Lanie J.A."/>
            <person name="Ng W.-L."/>
            <person name="Kazmierczak K.M."/>
            <person name="Andrzejewski T.M."/>
            <person name="Davidsen T.M."/>
            <person name="Wayne K.J."/>
            <person name="Tettelin H."/>
            <person name="Glass J.I."/>
            <person name="Rusch D."/>
            <person name="Podicherti R."/>
            <person name="Tsui H.-C.T."/>
            <person name="Winkler M.E."/>
        </authorList>
    </citation>
    <scope>NUCLEOTIDE SEQUENCE</scope>
</reference>